<reference evidence="2" key="1">
    <citation type="submission" date="2017-01" db="EMBL/GenBank/DDBJ databases">
        <authorList>
            <person name="Varghese N."/>
            <person name="Submissions S."/>
        </authorList>
    </citation>
    <scope>NUCLEOTIDE SEQUENCE [LARGE SCALE GENOMIC DNA]</scope>
    <source>
        <strain evidence="2">DSM 21054</strain>
    </source>
</reference>
<organism evidence="1 2">
    <name type="scientific">Filimonas lacunae</name>
    <dbReference type="NCBI Taxonomy" id="477680"/>
    <lineage>
        <taxon>Bacteria</taxon>
        <taxon>Pseudomonadati</taxon>
        <taxon>Bacteroidota</taxon>
        <taxon>Chitinophagia</taxon>
        <taxon>Chitinophagales</taxon>
        <taxon>Chitinophagaceae</taxon>
        <taxon>Filimonas</taxon>
    </lineage>
</organism>
<dbReference type="AlphaFoldDB" id="A0A1N7RG29"/>
<sequence>MAMPVTTINNKPKIKDGKIKKYTAFFQIKFYTGLCTSYPHNSGMFFLIHWSRCLCNEYT</sequence>
<gene>
    <name evidence="1" type="ORF">SAMN05421788_114122</name>
</gene>
<accession>A0A1N7RG29</accession>
<keyword evidence="2" id="KW-1185">Reference proteome</keyword>
<dbReference type="STRING" id="477680.SAMN05421788_114122"/>
<protein>
    <submittedName>
        <fullName evidence="1">Uncharacterized protein</fullName>
    </submittedName>
</protein>
<evidence type="ECO:0000313" key="1">
    <source>
        <dbReference type="EMBL" id="SIT34100.1"/>
    </source>
</evidence>
<dbReference type="Proteomes" id="UP000186917">
    <property type="component" value="Unassembled WGS sequence"/>
</dbReference>
<name>A0A1N7RG29_9BACT</name>
<evidence type="ECO:0000313" key="2">
    <source>
        <dbReference type="Proteomes" id="UP000186917"/>
    </source>
</evidence>
<dbReference type="EMBL" id="FTOR01000014">
    <property type="protein sequence ID" value="SIT34100.1"/>
    <property type="molecule type" value="Genomic_DNA"/>
</dbReference>
<proteinExistence type="predicted"/>